<dbReference type="InterPro" id="IPR027417">
    <property type="entry name" value="P-loop_NTPase"/>
</dbReference>
<dbReference type="InterPro" id="IPR003959">
    <property type="entry name" value="ATPase_AAA_core"/>
</dbReference>
<dbReference type="PROSITE" id="PS00674">
    <property type="entry name" value="AAA"/>
    <property type="match status" value="1"/>
</dbReference>
<dbReference type="PANTHER" id="PTHR23077:SF9">
    <property type="entry name" value="PEROXISOMAL ATPASE PEX6"/>
    <property type="match status" value="1"/>
</dbReference>
<dbReference type="InterPro" id="IPR003960">
    <property type="entry name" value="ATPase_AAA_CS"/>
</dbReference>
<dbReference type="InterPro" id="IPR003593">
    <property type="entry name" value="AAA+_ATPase"/>
</dbReference>
<feature type="non-terminal residue" evidence="6">
    <location>
        <position position="1"/>
    </location>
</feature>
<dbReference type="GO" id="GO:0016558">
    <property type="term" value="P:protein import into peroxisome matrix"/>
    <property type="evidence" value="ECO:0007669"/>
    <property type="project" value="TreeGrafter"/>
</dbReference>
<name>A0A1Y5HXC1_OSTTA</name>
<dbReference type="GO" id="GO:0005524">
    <property type="term" value="F:ATP binding"/>
    <property type="evidence" value="ECO:0007669"/>
    <property type="project" value="UniProtKB-KW"/>
</dbReference>
<dbReference type="Gene3D" id="1.10.8.60">
    <property type="match status" value="1"/>
</dbReference>
<reference evidence="6" key="1">
    <citation type="submission" date="2017-04" db="EMBL/GenBank/DDBJ databases">
        <title>Population genomics of picophytoplankton unveils novel chromosome hypervariability.</title>
        <authorList>
            <consortium name="DOE Joint Genome Institute"/>
            <person name="Blanc-Mathieu R."/>
            <person name="Krasovec M."/>
            <person name="Hebrard M."/>
            <person name="Yau S."/>
            <person name="Desgranges E."/>
            <person name="Martin J."/>
            <person name="Schackwitz W."/>
            <person name="Kuo A."/>
            <person name="Salin G."/>
            <person name="Donnadieu C."/>
            <person name="Desdevises Y."/>
            <person name="Sanchez-Ferandin S."/>
            <person name="Moreau H."/>
            <person name="Rivals E."/>
            <person name="Grigoriev I.V."/>
            <person name="Grimsley N."/>
            <person name="Eyre-Walker A."/>
            <person name="Piganeau G."/>
        </authorList>
    </citation>
    <scope>NUCLEOTIDE SEQUENCE [LARGE SCALE GENOMIC DNA]</scope>
    <source>
        <strain evidence="6">RCC 1115</strain>
    </source>
</reference>
<dbReference type="SMART" id="SM00382">
    <property type="entry name" value="AAA"/>
    <property type="match status" value="1"/>
</dbReference>
<proteinExistence type="inferred from homology"/>
<evidence type="ECO:0000256" key="3">
    <source>
        <dbReference type="ARBA" id="ARBA00023054"/>
    </source>
</evidence>
<evidence type="ECO:0000256" key="2">
    <source>
        <dbReference type="ARBA" id="ARBA00022840"/>
    </source>
</evidence>
<dbReference type="AlphaFoldDB" id="A0A1Y5HXC1"/>
<sequence length="185" mass="20694">LLFGPPGTGKTLLAKVVAQEIDVSFISIKGPELLNVYVGESERAIRTLFQEAVRKQPCLIFFDEVESIASDRVHGSTMLGRVASQILLEFDTLKSQENVFVMGASNRPDMLDRSLLRPGRFDYLLYMGIDASIQRRINLLRAVTRRITLAEEVNLARVATLCEPMCSGADIYSMCVRAWIRAAIR</sequence>
<comment type="similarity">
    <text evidence="4">Belongs to the AAA ATPase family.</text>
</comment>
<dbReference type="GO" id="GO:0005829">
    <property type="term" value="C:cytosol"/>
    <property type="evidence" value="ECO:0007669"/>
    <property type="project" value="TreeGrafter"/>
</dbReference>
<feature type="non-terminal residue" evidence="6">
    <location>
        <position position="185"/>
    </location>
</feature>
<dbReference type="InterPro" id="IPR050168">
    <property type="entry name" value="AAA_ATPase_domain"/>
</dbReference>
<dbReference type="PANTHER" id="PTHR23077">
    <property type="entry name" value="AAA-FAMILY ATPASE"/>
    <property type="match status" value="1"/>
</dbReference>
<feature type="domain" description="AAA+ ATPase" evidence="5">
    <location>
        <begin position="1"/>
        <end position="131"/>
    </location>
</feature>
<evidence type="ECO:0000256" key="1">
    <source>
        <dbReference type="ARBA" id="ARBA00022741"/>
    </source>
</evidence>
<protein>
    <submittedName>
        <fullName evidence="6">P-loop containing nucleoside triphosphate hydrolase protein</fullName>
    </submittedName>
</protein>
<keyword evidence="1 4" id="KW-0547">Nucleotide-binding</keyword>
<evidence type="ECO:0000259" key="5">
    <source>
        <dbReference type="SMART" id="SM00382"/>
    </source>
</evidence>
<dbReference type="EMBL" id="KZ155839">
    <property type="protein sequence ID" value="OUS41926.1"/>
    <property type="molecule type" value="Genomic_DNA"/>
</dbReference>
<evidence type="ECO:0000313" key="6">
    <source>
        <dbReference type="EMBL" id="OUS41926.1"/>
    </source>
</evidence>
<dbReference type="FunFam" id="3.40.50.300:FF:001025">
    <property type="entry name" value="ATPase family, AAA domain-containing 2B"/>
    <property type="match status" value="1"/>
</dbReference>
<dbReference type="GO" id="GO:0016887">
    <property type="term" value="F:ATP hydrolysis activity"/>
    <property type="evidence" value="ECO:0007669"/>
    <property type="project" value="InterPro"/>
</dbReference>
<gene>
    <name evidence="6" type="ORF">BE221DRAFT_35492</name>
</gene>
<keyword evidence="2 4" id="KW-0067">ATP-binding</keyword>
<dbReference type="SUPFAM" id="SSF52540">
    <property type="entry name" value="P-loop containing nucleoside triphosphate hydrolases"/>
    <property type="match status" value="1"/>
</dbReference>
<dbReference type="Gene3D" id="3.40.50.300">
    <property type="entry name" value="P-loop containing nucleotide triphosphate hydrolases"/>
    <property type="match status" value="1"/>
</dbReference>
<accession>A0A1Y5HXC1</accession>
<keyword evidence="3" id="KW-0175">Coiled coil</keyword>
<evidence type="ECO:0000256" key="4">
    <source>
        <dbReference type="RuleBase" id="RU003651"/>
    </source>
</evidence>
<organism evidence="6">
    <name type="scientific">Ostreococcus tauri</name>
    <name type="common">Marine green alga</name>
    <dbReference type="NCBI Taxonomy" id="70448"/>
    <lineage>
        <taxon>Eukaryota</taxon>
        <taxon>Viridiplantae</taxon>
        <taxon>Chlorophyta</taxon>
        <taxon>Mamiellophyceae</taxon>
        <taxon>Mamiellales</taxon>
        <taxon>Bathycoccaceae</taxon>
        <taxon>Ostreococcus</taxon>
    </lineage>
</organism>
<dbReference type="Pfam" id="PF00004">
    <property type="entry name" value="AAA"/>
    <property type="match status" value="1"/>
</dbReference>
<dbReference type="GO" id="GO:0005778">
    <property type="term" value="C:peroxisomal membrane"/>
    <property type="evidence" value="ECO:0007669"/>
    <property type="project" value="TreeGrafter"/>
</dbReference>
<keyword evidence="6" id="KW-0378">Hydrolase</keyword>
<dbReference type="Proteomes" id="UP000195557">
    <property type="component" value="Unassembled WGS sequence"/>
</dbReference>